<evidence type="ECO:0000313" key="3">
    <source>
        <dbReference type="EMBL" id="CAK9043806.1"/>
    </source>
</evidence>
<evidence type="ECO:0000259" key="2">
    <source>
        <dbReference type="Pfam" id="PF01841"/>
    </source>
</evidence>
<comment type="caution">
    <text evidence="3">The sequence shown here is derived from an EMBL/GenBank/DDBJ whole genome shotgun (WGS) entry which is preliminary data.</text>
</comment>
<dbReference type="InterPro" id="IPR036869">
    <property type="entry name" value="J_dom_sf"/>
</dbReference>
<protein>
    <recommendedName>
        <fullName evidence="2">Transglutaminase-like domain-containing protein</fullName>
    </recommendedName>
</protein>
<feature type="domain" description="Transglutaminase-like" evidence="2">
    <location>
        <begin position="75"/>
        <end position="202"/>
    </location>
</feature>
<dbReference type="Gene3D" id="3.90.260.10">
    <property type="entry name" value="Transglutaminase-like"/>
    <property type="match status" value="1"/>
</dbReference>
<proteinExistence type="predicted"/>
<dbReference type="SUPFAM" id="SSF54001">
    <property type="entry name" value="Cysteine proteinases"/>
    <property type="match status" value="1"/>
</dbReference>
<sequence>MGCTLALHELALQRSICAECHALLLWRGIDTLPRTGFGQSFYALPEGASPSLKSVLRHFAVEVSESNLALPRLLTACSAARLGQGDPLDVAVCFAALCRALNIRARLVRSFWLGPAQGASIAAQQLEKPSQQLWQRLTKGGLSDEKALSIALEIEATGSCVAETSLLAYAGAVHKRDEKNCANITCWVECFDVETGDWLAVDTVGPFLAAAPVGLWMRPDATWICAADDALQGQDFCELTDQTERYVSRAYLRRRQALGNWDTLQFWWQAVLRDLSGDVNHVRCQSVQPKARPKARPKAPKERPKMPQRASKVQKKLKVIGARRSAHRKRKLKTTGMTGFPSIEPFKTNALKLQEFIKSCGLLPWPKSENPEERMLGRFLQNVKTLKARGRLKAFVLECLFSRCPLWHDMVEAVPVVPTAPIEFETEETEEPRSERSATRFSWVRASLGLARCKSADERRALLRKMQLDFHPDKNLENPEDVRPMFDFVQSMWEREFRNESVRQGCDCEELLKLTVLANRLSALLNRLLYTVLNLWHTHQAVFASSFFFSVGFETARLDYLLVL</sequence>
<dbReference type="Pfam" id="PF01841">
    <property type="entry name" value="Transglut_core"/>
    <property type="match status" value="1"/>
</dbReference>
<name>A0ABP0LYI0_9DINO</name>
<evidence type="ECO:0000313" key="4">
    <source>
        <dbReference type="Proteomes" id="UP001642484"/>
    </source>
</evidence>
<dbReference type="InterPro" id="IPR036985">
    <property type="entry name" value="Transglutaminase-like_sf"/>
</dbReference>
<dbReference type="EMBL" id="CAXAMN010014603">
    <property type="protein sequence ID" value="CAK9043806.1"/>
    <property type="molecule type" value="Genomic_DNA"/>
</dbReference>
<keyword evidence="4" id="KW-1185">Reference proteome</keyword>
<evidence type="ECO:0000256" key="1">
    <source>
        <dbReference type="SAM" id="MobiDB-lite"/>
    </source>
</evidence>
<organism evidence="3 4">
    <name type="scientific">Durusdinium trenchii</name>
    <dbReference type="NCBI Taxonomy" id="1381693"/>
    <lineage>
        <taxon>Eukaryota</taxon>
        <taxon>Sar</taxon>
        <taxon>Alveolata</taxon>
        <taxon>Dinophyceae</taxon>
        <taxon>Suessiales</taxon>
        <taxon>Symbiodiniaceae</taxon>
        <taxon>Durusdinium</taxon>
    </lineage>
</organism>
<dbReference type="Gene3D" id="1.10.287.110">
    <property type="entry name" value="DnaJ domain"/>
    <property type="match status" value="1"/>
</dbReference>
<gene>
    <name evidence="3" type="ORF">CCMP2556_LOCUS23149</name>
</gene>
<dbReference type="InterPro" id="IPR038765">
    <property type="entry name" value="Papain-like_cys_pep_sf"/>
</dbReference>
<feature type="region of interest" description="Disordered" evidence="1">
    <location>
        <begin position="286"/>
        <end position="314"/>
    </location>
</feature>
<accession>A0ABP0LYI0</accession>
<reference evidence="3 4" key="1">
    <citation type="submission" date="2024-02" db="EMBL/GenBank/DDBJ databases">
        <authorList>
            <person name="Chen Y."/>
            <person name="Shah S."/>
            <person name="Dougan E. K."/>
            <person name="Thang M."/>
            <person name="Chan C."/>
        </authorList>
    </citation>
    <scope>NUCLEOTIDE SEQUENCE [LARGE SCALE GENOMIC DNA]</scope>
</reference>
<dbReference type="InterPro" id="IPR002931">
    <property type="entry name" value="Transglutaminase-like"/>
</dbReference>
<dbReference type="Proteomes" id="UP001642484">
    <property type="component" value="Unassembled WGS sequence"/>
</dbReference>